<evidence type="ECO:0000313" key="4">
    <source>
        <dbReference type="Proteomes" id="UP000799778"/>
    </source>
</evidence>
<dbReference type="PANTHER" id="PTHR33119:SF1">
    <property type="entry name" value="FE2OG DIOXYGENASE DOMAIN-CONTAINING PROTEIN"/>
    <property type="match status" value="1"/>
</dbReference>
<dbReference type="InterPro" id="IPR049192">
    <property type="entry name" value="DUF4246_C"/>
</dbReference>
<reference evidence="3" key="1">
    <citation type="journal article" date="2020" name="Stud. Mycol.">
        <title>101 Dothideomycetes genomes: a test case for predicting lifestyles and emergence of pathogens.</title>
        <authorList>
            <person name="Haridas S."/>
            <person name="Albert R."/>
            <person name="Binder M."/>
            <person name="Bloem J."/>
            <person name="Labutti K."/>
            <person name="Salamov A."/>
            <person name="Andreopoulos B."/>
            <person name="Baker S."/>
            <person name="Barry K."/>
            <person name="Bills G."/>
            <person name="Bluhm B."/>
            <person name="Cannon C."/>
            <person name="Castanera R."/>
            <person name="Culley D."/>
            <person name="Daum C."/>
            <person name="Ezra D."/>
            <person name="Gonzalez J."/>
            <person name="Henrissat B."/>
            <person name="Kuo A."/>
            <person name="Liang C."/>
            <person name="Lipzen A."/>
            <person name="Lutzoni F."/>
            <person name="Magnuson J."/>
            <person name="Mondo S."/>
            <person name="Nolan M."/>
            <person name="Ohm R."/>
            <person name="Pangilinan J."/>
            <person name="Park H.-J."/>
            <person name="Ramirez L."/>
            <person name="Alfaro M."/>
            <person name="Sun H."/>
            <person name="Tritt A."/>
            <person name="Yoshinaga Y."/>
            <person name="Zwiers L.-H."/>
            <person name="Turgeon B."/>
            <person name="Goodwin S."/>
            <person name="Spatafora J."/>
            <person name="Crous P."/>
            <person name="Grigoriev I."/>
        </authorList>
    </citation>
    <scope>NUCLEOTIDE SEQUENCE</scope>
    <source>
        <strain evidence="3">CBS 175.79</strain>
    </source>
</reference>
<dbReference type="Pfam" id="PF21666">
    <property type="entry name" value="DUF4246_N"/>
    <property type="match status" value="1"/>
</dbReference>
<dbReference type="GeneID" id="54284519"/>
<keyword evidence="4" id="KW-1185">Reference proteome</keyword>
<evidence type="ECO:0000259" key="2">
    <source>
        <dbReference type="Pfam" id="PF21666"/>
    </source>
</evidence>
<proteinExistence type="predicted"/>
<dbReference type="AlphaFoldDB" id="A0A6A5Y4K3"/>
<name>A0A6A5Y4K3_9PLEO</name>
<accession>A0A6A5Y4K3</accession>
<protein>
    <submittedName>
        <fullName evidence="3">Uncharacterized protein</fullName>
    </submittedName>
</protein>
<evidence type="ECO:0000313" key="3">
    <source>
        <dbReference type="EMBL" id="KAF2019444.1"/>
    </source>
</evidence>
<dbReference type="OrthoDB" id="415532at2759"/>
<gene>
    <name evidence="3" type="ORF">BU24DRAFT_419067</name>
</gene>
<feature type="domain" description="DUF4246" evidence="2">
    <location>
        <begin position="7"/>
        <end position="77"/>
    </location>
</feature>
<organism evidence="3 4">
    <name type="scientific">Aaosphaeria arxii CBS 175.79</name>
    <dbReference type="NCBI Taxonomy" id="1450172"/>
    <lineage>
        <taxon>Eukaryota</taxon>
        <taxon>Fungi</taxon>
        <taxon>Dikarya</taxon>
        <taxon>Ascomycota</taxon>
        <taxon>Pezizomycotina</taxon>
        <taxon>Dothideomycetes</taxon>
        <taxon>Pleosporomycetidae</taxon>
        <taxon>Pleosporales</taxon>
        <taxon>Pleosporales incertae sedis</taxon>
        <taxon>Aaosphaeria</taxon>
    </lineage>
</organism>
<dbReference type="EMBL" id="ML978067">
    <property type="protein sequence ID" value="KAF2019444.1"/>
    <property type="molecule type" value="Genomic_DNA"/>
</dbReference>
<dbReference type="InterPro" id="IPR049207">
    <property type="entry name" value="DUF4246_N"/>
</dbReference>
<evidence type="ECO:0000259" key="1">
    <source>
        <dbReference type="Pfam" id="PF14033"/>
    </source>
</evidence>
<dbReference type="Proteomes" id="UP000799778">
    <property type="component" value="Unassembled WGS sequence"/>
</dbReference>
<dbReference type="Pfam" id="PF14033">
    <property type="entry name" value="DUF4246"/>
    <property type="match status" value="1"/>
</dbReference>
<sequence length="691" mass="78780">MSEVPKYPGLGLPLRHNPQETYGFYPIGAHGSCYGSDSDILPVRELAMMSVMDRLTDKPEWYHKVFDEQIVAKWREEALEIPDEEFWKMAFAAKSQYRSDTELIVRDEWGLEHLEQLEGILSGNAFDCCIQELRSKARYYEKTGIVPTLDACASVAKADGFVKPELHNALRAAFNKLQAEQANSQDWHPNSKEMVQDLVHPSMYPLVYDRSLIVREELVGVSDAIRKWAGKGEVIAKDTWKPGENDRFRYGVGSGTVPPDFWSDTYQWLPSNVAFQDDSSVKFTSYINGLHPNRHPDIYRTIEDLIKTALPMWDQCLGLAKNYNEKVGAGRVKSRFPYPTNPTDSNQDNWYWTAPPRLDDPKNNKGIPIEQSQDTGVEIANPDENFDFADYIEDYRKPIQKPKIPEPVFEDLDYAPLAENLLSQKFKDTGLQVIVKMASIELTPEKPEFPAGGWHIEGQMNETICATALYYLDSENITDSSLAFRMQVSAYLNDDISVGQEEYHWLEQIYGTSLGGGSAPCLQNYGEVVTKQGRLLAFPNVFQHRVSPFELKDKTKPGHRRFIALWLVDPNKRIISTANVPPQQMDWWFDEAFGLDSAAREASLAKLPAEIRALLAEKEDRAGSTNVDTQGVLPNEVMDIVRERFRAENGALPMSRREAEEHRLKLMEVRTANNKSASDWWRKHSHSFCEH</sequence>
<dbReference type="PANTHER" id="PTHR33119">
    <property type="entry name" value="IFI3P"/>
    <property type="match status" value="1"/>
</dbReference>
<dbReference type="InterPro" id="IPR025340">
    <property type="entry name" value="DUF4246"/>
</dbReference>
<feature type="domain" description="DUF4246" evidence="1">
    <location>
        <begin position="124"/>
        <end position="590"/>
    </location>
</feature>
<dbReference type="RefSeq" id="XP_033387783.1">
    <property type="nucleotide sequence ID" value="XM_033527122.1"/>
</dbReference>